<evidence type="ECO:0000259" key="3">
    <source>
        <dbReference type="Pfam" id="PF19029"/>
    </source>
</evidence>
<dbReference type="InterPro" id="IPR010279">
    <property type="entry name" value="YqjD/ElaB"/>
</dbReference>
<evidence type="ECO:0000256" key="2">
    <source>
        <dbReference type="SAM" id="Phobius"/>
    </source>
</evidence>
<dbReference type="PANTHER" id="PTHR35893">
    <property type="entry name" value="INNER MEMBRANE PROTEIN-RELATED"/>
    <property type="match status" value="1"/>
</dbReference>
<feature type="domain" description="DUF883" evidence="3">
    <location>
        <begin position="62"/>
        <end position="87"/>
    </location>
</feature>
<proteinExistence type="predicted"/>
<protein>
    <recommendedName>
        <fullName evidence="3">DUF883 domain-containing protein</fullName>
    </recommendedName>
</protein>
<evidence type="ECO:0000313" key="5">
    <source>
        <dbReference type="Proteomes" id="UP000094472"/>
    </source>
</evidence>
<dbReference type="GO" id="GO:0043022">
    <property type="term" value="F:ribosome binding"/>
    <property type="evidence" value="ECO:0007669"/>
    <property type="project" value="InterPro"/>
</dbReference>
<name>A0A1E3VVP5_9HYPH</name>
<evidence type="ECO:0000256" key="1">
    <source>
        <dbReference type="SAM" id="Coils"/>
    </source>
</evidence>
<dbReference type="EMBL" id="LPWF01000025">
    <property type="protein sequence ID" value="ODR97628.1"/>
    <property type="molecule type" value="Genomic_DNA"/>
</dbReference>
<keyword evidence="1" id="KW-0175">Coiled coil</keyword>
<feature type="transmembrane region" description="Helical" evidence="2">
    <location>
        <begin position="70"/>
        <end position="87"/>
    </location>
</feature>
<evidence type="ECO:0000313" key="4">
    <source>
        <dbReference type="EMBL" id="ODR97628.1"/>
    </source>
</evidence>
<organism evidence="4 5">
    <name type="scientific">Methyloceanibacter superfactus</name>
    <dbReference type="NCBI Taxonomy" id="1774969"/>
    <lineage>
        <taxon>Bacteria</taxon>
        <taxon>Pseudomonadati</taxon>
        <taxon>Pseudomonadota</taxon>
        <taxon>Alphaproteobacteria</taxon>
        <taxon>Hyphomicrobiales</taxon>
        <taxon>Hyphomicrobiaceae</taxon>
        <taxon>Methyloceanibacter</taxon>
    </lineage>
</organism>
<keyword evidence="2" id="KW-0472">Membrane</keyword>
<dbReference type="STRING" id="1774969.AUC69_10990"/>
<dbReference type="Proteomes" id="UP000094472">
    <property type="component" value="Unassembled WGS sequence"/>
</dbReference>
<dbReference type="PANTHER" id="PTHR35893:SF3">
    <property type="entry name" value="INNER MEMBRANE PROTEIN"/>
    <property type="match status" value="1"/>
</dbReference>
<keyword evidence="5" id="KW-1185">Reference proteome</keyword>
<keyword evidence="2" id="KW-0812">Transmembrane</keyword>
<reference evidence="4 5" key="1">
    <citation type="journal article" date="2016" name="Environ. Microbiol.">
        <title>New Methyloceanibacter diversity from North Sea sediments includes methanotroph containing solely the soluble methane monooxygenase.</title>
        <authorList>
            <person name="Vekeman B."/>
            <person name="Kerckhof F.M."/>
            <person name="Cremers G."/>
            <person name="de Vos P."/>
            <person name="Vandamme P."/>
            <person name="Boon N."/>
            <person name="Op den Camp H.J."/>
            <person name="Heylen K."/>
        </authorList>
    </citation>
    <scope>NUCLEOTIDE SEQUENCE [LARGE SCALE GENOMIC DNA]</scope>
    <source>
        <strain evidence="4 5">R-67175</strain>
    </source>
</reference>
<dbReference type="Pfam" id="PF19029">
    <property type="entry name" value="DUF883_C"/>
    <property type="match status" value="1"/>
</dbReference>
<dbReference type="AlphaFoldDB" id="A0A1E3VVP5"/>
<keyword evidence="2" id="KW-1133">Transmembrane helix</keyword>
<comment type="caution">
    <text evidence="4">The sequence shown here is derived from an EMBL/GenBank/DDBJ whole genome shotgun (WGS) entry which is preliminary data.</text>
</comment>
<dbReference type="OrthoDB" id="8129930at2"/>
<dbReference type="InterPro" id="IPR043605">
    <property type="entry name" value="DUF883_C"/>
</dbReference>
<accession>A0A1E3VVP5</accession>
<gene>
    <name evidence="4" type="ORF">AUC69_10990</name>
</gene>
<feature type="coiled-coil region" evidence="1">
    <location>
        <begin position="11"/>
        <end position="67"/>
    </location>
</feature>
<sequence length="89" mass="9645">MAQKDADMPDHLALSEDLQQITKHLSNLRKEIDSLVHSIGRTGSHQADNLKAQADEAQSAVEDAVRESPFASLGIALGIGFLLGILLRR</sequence>
<dbReference type="RefSeq" id="WP_069441720.1">
    <property type="nucleotide sequence ID" value="NZ_LPWF01000025.1"/>
</dbReference>